<gene>
    <name evidence="4" type="ORF">KME60_30150</name>
</gene>
<dbReference type="GO" id="GO:0051607">
    <property type="term" value="P:defense response to virus"/>
    <property type="evidence" value="ECO:0007669"/>
    <property type="project" value="UniProtKB-KW"/>
</dbReference>
<dbReference type="Proteomes" id="UP000729701">
    <property type="component" value="Unassembled WGS sequence"/>
</dbReference>
<evidence type="ECO:0000256" key="1">
    <source>
        <dbReference type="ARBA" id="ARBA00023118"/>
    </source>
</evidence>
<dbReference type="NCBIfam" id="TIGR03986">
    <property type="entry name" value="TIGR03986 family CRISPR-associated RAMP protein"/>
    <property type="match status" value="1"/>
</dbReference>
<reference evidence="4" key="2">
    <citation type="journal article" date="2022" name="Microbiol. Resour. Announc.">
        <title>Metagenome Sequencing to Explore Phylogenomics of Terrestrial Cyanobacteria.</title>
        <authorList>
            <person name="Ward R.D."/>
            <person name="Stajich J.E."/>
            <person name="Johansen J.R."/>
            <person name="Huntemann M."/>
            <person name="Clum A."/>
            <person name="Foster B."/>
            <person name="Foster B."/>
            <person name="Roux S."/>
            <person name="Palaniappan K."/>
            <person name="Varghese N."/>
            <person name="Mukherjee S."/>
            <person name="Reddy T.B.K."/>
            <person name="Daum C."/>
            <person name="Copeland A."/>
            <person name="Chen I.A."/>
            <person name="Ivanova N.N."/>
            <person name="Kyrpides N.C."/>
            <person name="Shapiro N."/>
            <person name="Eloe-Fadrosh E.A."/>
            <person name="Pietrasiak N."/>
        </authorList>
    </citation>
    <scope>NUCLEOTIDE SEQUENCE</scope>
    <source>
        <strain evidence="4">GSE-NOS-MK-12-04C</strain>
    </source>
</reference>
<dbReference type="InterPro" id="IPR005537">
    <property type="entry name" value="RAMP_III_fam"/>
</dbReference>
<dbReference type="CDD" id="cd09726">
    <property type="entry name" value="RAMP_I_III"/>
    <property type="match status" value="1"/>
</dbReference>
<comment type="caution">
    <text evidence="4">The sequence shown here is derived from an EMBL/GenBank/DDBJ whole genome shotgun (WGS) entry which is preliminary data.</text>
</comment>
<organism evidence="4 5">
    <name type="scientific">Cyanomargarita calcarea GSE-NOS-MK-12-04C</name>
    <dbReference type="NCBI Taxonomy" id="2839659"/>
    <lineage>
        <taxon>Bacteria</taxon>
        <taxon>Bacillati</taxon>
        <taxon>Cyanobacteriota</taxon>
        <taxon>Cyanophyceae</taxon>
        <taxon>Nostocales</taxon>
        <taxon>Cyanomargaritaceae</taxon>
        <taxon>Cyanomargarita</taxon>
    </lineage>
</organism>
<dbReference type="EMBL" id="JAHHGZ010000048">
    <property type="protein sequence ID" value="MBW4671575.1"/>
    <property type="molecule type" value="Genomic_DNA"/>
</dbReference>
<evidence type="ECO:0000259" key="3">
    <source>
        <dbReference type="Pfam" id="PF03787"/>
    </source>
</evidence>
<feature type="domain" description="CRISPR type III-associated protein" evidence="3">
    <location>
        <begin position="142"/>
        <end position="207"/>
    </location>
</feature>
<dbReference type="Pfam" id="PF03787">
    <property type="entry name" value="RAMPs"/>
    <property type="match status" value="1"/>
</dbReference>
<sequence>MTEGKLIVTKNKTLQVNFINPKGKEVSFNVKESELSSPLLKTKKSAIAQLNGIEVEFEVAGGQPTQIREKGKTFDSLQSAKSRQDDTSSTTNIPGDFHNPYNFVPALPRNTDKIQNGELGDRTPYGHGSYQDDLWSGKISVTLTVATPLLIPDAANATGNEHKIYPIRTDIDGKPYLPPTSIKGMLRSAYEAVTNSRLSVFEKHEDRLAYRMPANIGLQMVPARIENGKIYLYPGTSSIGNDGRPQGAMYAAWLPRYNSRDTRISPFAVKYQGGQLPQHGQAVTAWLEKYEKTNRQGNPIFTYWRVRKIAPAGQNLGNEPNRVQGHGTHQPTDDEMIKVDGYVCVTNKNIDKKHDERLFFCHQQKAIEIELTPDLQKKWKELITNYQKIHRDEIAKGMERPPALNNSEWSRHIIGKDIEWNLSNRTLCYAFVKRNGNDYNVIDLYPVMISRGLYDVNPESLLDESLKPARKREDLSPADRVFGWVNQNGEGSYKGQLRISSVKCDSNNAIEDFEHGLPLAILGEPQPEQTRFYVAETPNGEPLRTDTRKAEGYQNGQGLRGRKVYPHHQLPDGYWDANLTESPIDNHFPEYLRLEKIQDNQNRTIKAWVKPETKFSFEIDVINLSSVELGALLWLLQLPENNFYRLGGGKPLGFGSVQLNIEDTDLQTGKQWQEFYSTLIANNKPEQTVAINSSQEFQKAVEAAYAKAFEQVSFIAAFLQAAKGFDKPIHYPRTTKAPKQDGESFKWFVENEKLAQPHSLDYIVGEQGLPILESK</sequence>
<dbReference type="PANTHER" id="PTHR35579">
    <property type="entry name" value="CRISPR SYSTEM CMS ENDORIBONUCLEASE CSM3"/>
    <property type="match status" value="1"/>
</dbReference>
<evidence type="ECO:0000313" key="4">
    <source>
        <dbReference type="EMBL" id="MBW4671575.1"/>
    </source>
</evidence>
<accession>A0A951QW64</accession>
<reference evidence="4" key="1">
    <citation type="submission" date="2021-05" db="EMBL/GenBank/DDBJ databases">
        <authorList>
            <person name="Pietrasiak N."/>
            <person name="Ward R."/>
            <person name="Stajich J.E."/>
            <person name="Kurbessoian T."/>
        </authorList>
    </citation>
    <scope>NUCLEOTIDE SEQUENCE</scope>
    <source>
        <strain evidence="4">GSE-NOS-MK-12-04C</strain>
    </source>
</reference>
<evidence type="ECO:0000313" key="5">
    <source>
        <dbReference type="Proteomes" id="UP000729701"/>
    </source>
</evidence>
<keyword evidence="1" id="KW-0051">Antiviral defense</keyword>
<proteinExistence type="predicted"/>
<dbReference type="PANTHER" id="PTHR35579:SF3">
    <property type="entry name" value="CRISPR SYSTEM CMS ENDORIBONUCLEASE CSM3"/>
    <property type="match status" value="1"/>
</dbReference>
<feature type="region of interest" description="Disordered" evidence="2">
    <location>
        <begin position="64"/>
        <end position="100"/>
    </location>
</feature>
<protein>
    <submittedName>
        <fullName evidence="4">TIGR03986 family CRISPR-associated RAMP protein</fullName>
    </submittedName>
</protein>
<feature type="compositionally biased region" description="Polar residues" evidence="2">
    <location>
        <begin position="75"/>
        <end position="93"/>
    </location>
</feature>
<evidence type="ECO:0000256" key="2">
    <source>
        <dbReference type="SAM" id="MobiDB-lite"/>
    </source>
</evidence>
<name>A0A951QW64_9CYAN</name>
<dbReference type="InterPro" id="IPR052216">
    <property type="entry name" value="CRISPR_Csm3_endoribonuclease"/>
</dbReference>
<dbReference type="AlphaFoldDB" id="A0A951QW64"/>
<dbReference type="InterPro" id="IPR023825">
    <property type="entry name" value="CRISPR-assoc_RAMP_BGP1436"/>
</dbReference>